<keyword evidence="2" id="KW-1185">Reference proteome</keyword>
<dbReference type="EMBL" id="BAAASL010000011">
    <property type="protein sequence ID" value="GAA2718160.1"/>
    <property type="molecule type" value="Genomic_DNA"/>
</dbReference>
<sequence>MSEAGRVSWPPEAPLWTFDWRLADAPDEEGIVVLGAAYRGHEVFHKASLPSLRVQYSGPCGPYKDPLNYDNSHPTSRCPGSRVCVYSYTAGGLRALSVESYHTIGAYRLTHRWVFWENGVVMPRLYSAGLQCPFDHRHHVYWRLDFDIDGAARDLLLEYNTYTPDEGWGPGWHPFRTETSRVKNAGSRRSWAVLDLDSGRGYHLLPGAADGTADAFSTADLWLLRYRAAEDRYGRQGSAAADGLTAYVSGESTDGQDIVVWYAGHLLHRVSEGGDDWHATGPDLVPFGPWS</sequence>
<evidence type="ECO:0000313" key="2">
    <source>
        <dbReference type="Proteomes" id="UP001500886"/>
    </source>
</evidence>
<proteinExistence type="predicted"/>
<dbReference type="Proteomes" id="UP001500886">
    <property type="component" value="Unassembled WGS sequence"/>
</dbReference>
<dbReference type="InterPro" id="IPR036460">
    <property type="entry name" value="Cu_amine_oxidase_C_sf"/>
</dbReference>
<dbReference type="Gene3D" id="2.70.98.20">
    <property type="entry name" value="Copper amine oxidase, catalytic domain"/>
    <property type="match status" value="1"/>
</dbReference>
<organism evidence="1 2">
    <name type="scientific">Streptomyces luteosporeus</name>
    <dbReference type="NCBI Taxonomy" id="173856"/>
    <lineage>
        <taxon>Bacteria</taxon>
        <taxon>Bacillati</taxon>
        <taxon>Actinomycetota</taxon>
        <taxon>Actinomycetes</taxon>
        <taxon>Kitasatosporales</taxon>
        <taxon>Streptomycetaceae</taxon>
        <taxon>Streptomyces</taxon>
    </lineage>
</organism>
<evidence type="ECO:0000313" key="1">
    <source>
        <dbReference type="EMBL" id="GAA2718160.1"/>
    </source>
</evidence>
<dbReference type="SUPFAM" id="SSF49998">
    <property type="entry name" value="Amine oxidase catalytic domain"/>
    <property type="match status" value="1"/>
</dbReference>
<comment type="caution">
    <text evidence="1">The sequence shown here is derived from an EMBL/GenBank/DDBJ whole genome shotgun (WGS) entry which is preliminary data.</text>
</comment>
<accession>A0ABN3TT07</accession>
<reference evidence="1 2" key="1">
    <citation type="journal article" date="2019" name="Int. J. Syst. Evol. Microbiol.">
        <title>The Global Catalogue of Microorganisms (GCM) 10K type strain sequencing project: providing services to taxonomists for standard genome sequencing and annotation.</title>
        <authorList>
            <consortium name="The Broad Institute Genomics Platform"/>
            <consortium name="The Broad Institute Genome Sequencing Center for Infectious Disease"/>
            <person name="Wu L."/>
            <person name="Ma J."/>
        </authorList>
    </citation>
    <scope>NUCLEOTIDE SEQUENCE [LARGE SCALE GENOMIC DNA]</scope>
    <source>
        <strain evidence="1 2">JCM 4542</strain>
    </source>
</reference>
<gene>
    <name evidence="1" type="ORF">GCM10010315_33110</name>
</gene>
<name>A0ABN3TT07_9ACTN</name>
<protein>
    <submittedName>
        <fullName evidence="1">Uncharacterized protein</fullName>
    </submittedName>
</protein>
<dbReference type="RefSeq" id="WP_344436078.1">
    <property type="nucleotide sequence ID" value="NZ_BAAASL010000011.1"/>
</dbReference>